<dbReference type="GO" id="GO:0016787">
    <property type="term" value="F:hydrolase activity"/>
    <property type="evidence" value="ECO:0007669"/>
    <property type="project" value="UniProtKB-KW"/>
</dbReference>
<dbReference type="PANTHER" id="PTHR47958">
    <property type="entry name" value="ATP-DEPENDENT RNA HELICASE DBP3"/>
    <property type="match status" value="1"/>
</dbReference>
<comment type="catalytic activity">
    <reaction evidence="8">
        <text>ATP + H2O = ADP + phosphate + H(+)</text>
        <dbReference type="Rhea" id="RHEA:13065"/>
        <dbReference type="ChEBI" id="CHEBI:15377"/>
        <dbReference type="ChEBI" id="CHEBI:15378"/>
        <dbReference type="ChEBI" id="CHEBI:30616"/>
        <dbReference type="ChEBI" id="CHEBI:43474"/>
        <dbReference type="ChEBI" id="CHEBI:456216"/>
        <dbReference type="EC" id="3.6.4.13"/>
    </reaction>
</comment>
<organism evidence="16">
    <name type="scientific">Moina macrocopa</name>
    <dbReference type="NCBI Taxonomy" id="150844"/>
    <lineage>
        <taxon>Eukaryota</taxon>
        <taxon>Metazoa</taxon>
        <taxon>Ecdysozoa</taxon>
        <taxon>Arthropoda</taxon>
        <taxon>Crustacea</taxon>
        <taxon>Branchiopoda</taxon>
        <taxon>Diplostraca</taxon>
        <taxon>Cladocera</taxon>
        <taxon>Anomopoda</taxon>
        <taxon>Moinidae</taxon>
        <taxon>Moina</taxon>
    </lineage>
</organism>
<feature type="domain" description="CCHC-type" evidence="12">
    <location>
        <begin position="312"/>
        <end position="327"/>
    </location>
</feature>
<keyword evidence="3" id="KW-0547">Nucleotide-binding</keyword>
<dbReference type="SUPFAM" id="SSF52540">
    <property type="entry name" value="P-loop containing nucleoside triphosphate hydrolases"/>
    <property type="match status" value="1"/>
</dbReference>
<dbReference type="EMBL" id="AB193326">
    <property type="protein sequence ID" value="BAD99524.1"/>
    <property type="molecule type" value="mRNA"/>
</dbReference>
<dbReference type="PROSITE" id="PS51194">
    <property type="entry name" value="HELICASE_CTER"/>
    <property type="match status" value="1"/>
</dbReference>
<dbReference type="CDD" id="cd17967">
    <property type="entry name" value="DEADc_DDX3_DDX4"/>
    <property type="match status" value="1"/>
</dbReference>
<evidence type="ECO:0000256" key="7">
    <source>
        <dbReference type="ARBA" id="ARBA00022884"/>
    </source>
</evidence>
<dbReference type="Gene3D" id="3.40.50.300">
    <property type="entry name" value="P-loop containing nucleotide triphosphate hydrolases"/>
    <property type="match status" value="2"/>
</dbReference>
<feature type="domain" description="CCHC-type" evidence="12">
    <location>
        <begin position="204"/>
        <end position="219"/>
    </location>
</feature>
<feature type="domain" description="CCHC-type" evidence="12">
    <location>
        <begin position="280"/>
        <end position="295"/>
    </location>
</feature>
<feature type="domain" description="CCHC-type" evidence="12">
    <location>
        <begin position="256"/>
        <end position="271"/>
    </location>
</feature>
<dbReference type="GO" id="GO:0003723">
    <property type="term" value="F:RNA binding"/>
    <property type="evidence" value="ECO:0007669"/>
    <property type="project" value="UniProtKB-KW"/>
</dbReference>
<keyword evidence="4" id="KW-0378">Hydrolase</keyword>
<feature type="domain" description="Helicase ATP-binding" evidence="13">
    <location>
        <begin position="440"/>
        <end position="623"/>
    </location>
</feature>
<dbReference type="Pfam" id="PF00098">
    <property type="entry name" value="zf-CCHC"/>
    <property type="match status" value="6"/>
</dbReference>
<dbReference type="PROSITE" id="PS00039">
    <property type="entry name" value="DEAD_ATP_HELICASE"/>
    <property type="match status" value="1"/>
</dbReference>
<protein>
    <recommendedName>
        <fullName evidence="2">RNA helicase</fullName>
        <ecNumber evidence="2">3.6.4.13</ecNumber>
    </recommendedName>
</protein>
<keyword evidence="6" id="KW-0067">ATP-binding</keyword>
<dbReference type="SMART" id="SM00490">
    <property type="entry name" value="HELICc"/>
    <property type="match status" value="1"/>
</dbReference>
<evidence type="ECO:0000259" key="12">
    <source>
        <dbReference type="PROSITE" id="PS50158"/>
    </source>
</evidence>
<dbReference type="InterPro" id="IPR001650">
    <property type="entry name" value="Helicase_C-like"/>
</dbReference>
<evidence type="ECO:0000256" key="1">
    <source>
        <dbReference type="ARBA" id="ARBA00010132"/>
    </source>
</evidence>
<dbReference type="InterPro" id="IPR000629">
    <property type="entry name" value="RNA-helicase_DEAD-box_CS"/>
</dbReference>
<name>Q4W7T7_9CRUS</name>
<evidence type="ECO:0000256" key="11">
    <source>
        <dbReference type="SAM" id="MobiDB-lite"/>
    </source>
</evidence>
<dbReference type="GO" id="GO:0008270">
    <property type="term" value="F:zinc ion binding"/>
    <property type="evidence" value="ECO:0007669"/>
    <property type="project" value="UniProtKB-KW"/>
</dbReference>
<dbReference type="InterPro" id="IPR014001">
    <property type="entry name" value="Helicase_ATP-bd"/>
</dbReference>
<keyword evidence="7" id="KW-0694">RNA-binding</keyword>
<proteinExistence type="evidence at transcript level"/>
<dbReference type="FunFam" id="3.40.50.300:FF:000397">
    <property type="entry name" value="Probable ATP-dependent RNA helicase DDX4"/>
    <property type="match status" value="1"/>
</dbReference>
<dbReference type="GO" id="GO:0005524">
    <property type="term" value="F:ATP binding"/>
    <property type="evidence" value="ECO:0007669"/>
    <property type="project" value="UniProtKB-KW"/>
</dbReference>
<evidence type="ECO:0000256" key="3">
    <source>
        <dbReference type="ARBA" id="ARBA00022741"/>
    </source>
</evidence>
<feature type="compositionally biased region" description="Gly residues" evidence="11">
    <location>
        <begin position="159"/>
        <end position="171"/>
    </location>
</feature>
<feature type="region of interest" description="Disordered" evidence="11">
    <location>
        <begin position="1"/>
        <end position="210"/>
    </location>
</feature>
<dbReference type="InterPro" id="IPR014014">
    <property type="entry name" value="RNA_helicase_DEAD_Q_motif"/>
</dbReference>
<dbReference type="InterPro" id="IPR036875">
    <property type="entry name" value="Znf_CCHC_sf"/>
</dbReference>
<dbReference type="EC" id="3.6.4.13" evidence="2"/>
<accession>Q4W7T7</accession>
<dbReference type="Gene3D" id="4.10.60.10">
    <property type="entry name" value="Zinc finger, CCHC-type"/>
    <property type="match status" value="4"/>
</dbReference>
<evidence type="ECO:0000259" key="13">
    <source>
        <dbReference type="PROSITE" id="PS51192"/>
    </source>
</evidence>
<evidence type="ECO:0000313" key="16">
    <source>
        <dbReference type="EMBL" id="BAD99524.1"/>
    </source>
</evidence>
<dbReference type="CDD" id="cd18787">
    <property type="entry name" value="SF2_C_DEAD"/>
    <property type="match status" value="1"/>
</dbReference>
<evidence type="ECO:0000256" key="8">
    <source>
        <dbReference type="ARBA" id="ARBA00047984"/>
    </source>
</evidence>
<sequence length="843" mass="89756">MADDWDVGAPPSSTAGAPNDSWGVNNSWGEPKGGIKPPGGRGRGIAAHVTNQMGDMKISSNDSWGTSKLPQESTGPGNPDPDSSWVKPAPKSGEWGQASAQSNNDWGDAAPGQFADAQPKSGGWGSPPQKSGPAGFGTSPKKASTGGWGADKEEQPRGAGWGSSNQGGTGWGTSNQGASGGGWGAPNGGDRGSGPRQGGGSRGCFNCGDTNHMSRECPNPKKEGNSRGTCYNCGDSGHMSRECPNPKKESSSRGTCYNCQQEGHMSKDCPNPKVERSRGCRNCGEDGHMARECPSKNGDGNGGGDRGGNRACFNCGEEGHQSKDCEKPRTSKGGGGGACFRCQSTDHMAKDCPEPNVGPDGKPRESYVPPEIQDESELFKDGISTGNNFANFENAILQVTGNNVPNYITSFETAGLRDLVLQNIKASGYTKPTPVQKGAIAVVLARRDLIASAVTGSGKTAAFLVPVVNILLEKQVQGAPSGEVQKPEVVIISPTRELAIQIHREARKFSHNSVLKSVIVYGGTQVSHQKSSLMNGCNILVGTPGRLKDFVDKGFIDFSNVQFFILDEADRMLDMGFGSDIEFIAQHPTMTPVGRRVTLMFSATFPDDVQKIAGKYLHDYVFVTTGNIGGMNPDVCQEFHEVQRQDKRNKLVEILRDLGNSRVIVFVESKKTADFIAAFLANTQFQATSIHGDRLQSQREQALREFKSGQRNILVATNVAARGLDIAGVEYVINYDLPADIEEYVHRIGRTGRVGNAGRSISFYDPDRDAPNAGRLVQRLVASEADVPSFLQSSVSGVGGMGFNFNAPNGSASGFRSVDARRFGNSGASGFVDKPAETEERWE</sequence>
<dbReference type="InterPro" id="IPR044763">
    <property type="entry name" value="Ded1/Dbp1_DEADc"/>
</dbReference>
<evidence type="ECO:0000256" key="4">
    <source>
        <dbReference type="ARBA" id="ARBA00022801"/>
    </source>
</evidence>
<feature type="compositionally biased region" description="Polar residues" evidence="11">
    <location>
        <begin position="49"/>
        <end position="76"/>
    </location>
</feature>
<dbReference type="FunFam" id="3.40.50.300:FF:000008">
    <property type="entry name" value="ATP-dependent RNA helicase RhlB"/>
    <property type="match status" value="1"/>
</dbReference>
<evidence type="ECO:0000256" key="5">
    <source>
        <dbReference type="ARBA" id="ARBA00022806"/>
    </source>
</evidence>
<keyword evidence="5 16" id="KW-0347">Helicase</keyword>
<feature type="domain" description="CCHC-type" evidence="12">
    <location>
        <begin position="230"/>
        <end position="245"/>
    </location>
</feature>
<dbReference type="GO" id="GO:0003724">
    <property type="term" value="F:RNA helicase activity"/>
    <property type="evidence" value="ECO:0007669"/>
    <property type="project" value="UniProtKB-EC"/>
</dbReference>
<evidence type="ECO:0000259" key="15">
    <source>
        <dbReference type="PROSITE" id="PS51195"/>
    </source>
</evidence>
<feature type="short sequence motif" description="Q motif" evidence="10">
    <location>
        <begin position="409"/>
        <end position="437"/>
    </location>
</feature>
<dbReference type="InterPro" id="IPR027417">
    <property type="entry name" value="P-loop_NTPase"/>
</dbReference>
<evidence type="ECO:0000256" key="9">
    <source>
        <dbReference type="PROSITE-ProRule" id="PRU00047"/>
    </source>
</evidence>
<evidence type="ECO:0000259" key="14">
    <source>
        <dbReference type="PROSITE" id="PS51194"/>
    </source>
</evidence>
<keyword evidence="9" id="KW-0862">Zinc</keyword>
<evidence type="ECO:0000256" key="2">
    <source>
        <dbReference type="ARBA" id="ARBA00012552"/>
    </source>
</evidence>
<dbReference type="AlphaFoldDB" id="Q4W7T7"/>
<gene>
    <name evidence="16" type="primary">vasa</name>
</gene>
<dbReference type="SMART" id="SM00343">
    <property type="entry name" value="ZnF_C2HC"/>
    <property type="match status" value="6"/>
</dbReference>
<dbReference type="InterPro" id="IPR001878">
    <property type="entry name" value="Znf_CCHC"/>
</dbReference>
<keyword evidence="9" id="KW-0479">Metal-binding</keyword>
<feature type="domain" description="Helicase C-terminal" evidence="14">
    <location>
        <begin position="650"/>
        <end position="795"/>
    </location>
</feature>
<comment type="similarity">
    <text evidence="1">Belongs to the DEAD box helicase family. DDX4/VASA subfamily.</text>
</comment>
<feature type="compositionally biased region" description="Gly residues" evidence="11">
    <location>
        <begin position="178"/>
        <end position="202"/>
    </location>
</feature>
<dbReference type="Pfam" id="PF00270">
    <property type="entry name" value="DEAD"/>
    <property type="match status" value="1"/>
</dbReference>
<dbReference type="SMART" id="SM00487">
    <property type="entry name" value="DEXDc"/>
    <property type="match status" value="1"/>
</dbReference>
<dbReference type="PROSITE" id="PS51195">
    <property type="entry name" value="Q_MOTIF"/>
    <property type="match status" value="1"/>
</dbReference>
<dbReference type="InterPro" id="IPR011545">
    <property type="entry name" value="DEAD/DEAH_box_helicase_dom"/>
</dbReference>
<evidence type="ECO:0000256" key="6">
    <source>
        <dbReference type="ARBA" id="ARBA00022840"/>
    </source>
</evidence>
<dbReference type="SUPFAM" id="SSF57756">
    <property type="entry name" value="Retrovirus zinc finger-like domains"/>
    <property type="match status" value="3"/>
</dbReference>
<keyword evidence="9" id="KW-0863">Zinc-finger</keyword>
<reference evidence="16" key="1">
    <citation type="journal article" date="2005" name="Gene Expr. Patterns">
        <title>Exploring embryonic germ line development in the water flea, Daphnia magna, by zinc-finger-containing VASA as a marker.</title>
        <authorList>
            <person name="Sagawa K."/>
            <person name="Yamagata H."/>
            <person name="Shiga Y."/>
        </authorList>
    </citation>
    <scope>NUCLEOTIDE SEQUENCE</scope>
</reference>
<dbReference type="PROSITE" id="PS50158">
    <property type="entry name" value="ZF_CCHC"/>
    <property type="match status" value="6"/>
</dbReference>
<dbReference type="PROSITE" id="PS51192">
    <property type="entry name" value="HELICASE_ATP_BIND_1"/>
    <property type="match status" value="1"/>
</dbReference>
<feature type="domain" description="CCHC-type" evidence="12">
    <location>
        <begin position="339"/>
        <end position="354"/>
    </location>
</feature>
<dbReference type="Pfam" id="PF00271">
    <property type="entry name" value="Helicase_C"/>
    <property type="match status" value="1"/>
</dbReference>
<evidence type="ECO:0000256" key="10">
    <source>
        <dbReference type="PROSITE-ProRule" id="PRU00552"/>
    </source>
</evidence>
<feature type="compositionally biased region" description="Polar residues" evidence="11">
    <location>
        <begin position="11"/>
        <end position="28"/>
    </location>
</feature>
<feature type="domain" description="DEAD-box RNA helicase Q" evidence="15">
    <location>
        <begin position="409"/>
        <end position="437"/>
    </location>
</feature>